<dbReference type="EMBL" id="CM016552">
    <property type="protein sequence ID" value="TKW42265.1"/>
    <property type="molecule type" value="Genomic_DNA"/>
</dbReference>
<proteinExistence type="predicted"/>
<feature type="region of interest" description="Disordered" evidence="1">
    <location>
        <begin position="11"/>
        <end position="55"/>
    </location>
</feature>
<organism evidence="2 3">
    <name type="scientific">Setaria viridis</name>
    <name type="common">Green bristlegrass</name>
    <name type="synonym">Setaria italica subsp. viridis</name>
    <dbReference type="NCBI Taxonomy" id="4556"/>
    <lineage>
        <taxon>Eukaryota</taxon>
        <taxon>Viridiplantae</taxon>
        <taxon>Streptophyta</taxon>
        <taxon>Embryophyta</taxon>
        <taxon>Tracheophyta</taxon>
        <taxon>Spermatophyta</taxon>
        <taxon>Magnoliopsida</taxon>
        <taxon>Liliopsida</taxon>
        <taxon>Poales</taxon>
        <taxon>Poaceae</taxon>
        <taxon>PACMAD clade</taxon>
        <taxon>Panicoideae</taxon>
        <taxon>Panicodae</taxon>
        <taxon>Paniceae</taxon>
        <taxon>Cenchrinae</taxon>
        <taxon>Setaria</taxon>
    </lineage>
</organism>
<gene>
    <name evidence="2" type="ORF">SEVIR_1G372850v2</name>
</gene>
<evidence type="ECO:0000313" key="3">
    <source>
        <dbReference type="Proteomes" id="UP000298652"/>
    </source>
</evidence>
<protein>
    <submittedName>
        <fullName evidence="2">Uncharacterized protein</fullName>
    </submittedName>
</protein>
<feature type="compositionally biased region" description="Low complexity" evidence="1">
    <location>
        <begin position="14"/>
        <end position="27"/>
    </location>
</feature>
<keyword evidence="3" id="KW-1185">Reference proteome</keyword>
<reference evidence="2" key="1">
    <citation type="submission" date="2019-03" db="EMBL/GenBank/DDBJ databases">
        <title>WGS assembly of Setaria viridis.</title>
        <authorList>
            <person name="Huang P."/>
            <person name="Jenkins J."/>
            <person name="Grimwood J."/>
            <person name="Barry K."/>
            <person name="Healey A."/>
            <person name="Mamidi S."/>
            <person name="Sreedasyam A."/>
            <person name="Shu S."/>
            <person name="Feldman M."/>
            <person name="Wu J."/>
            <person name="Yu Y."/>
            <person name="Chen C."/>
            <person name="Johnson J."/>
            <person name="Rokhsar D."/>
            <person name="Baxter I."/>
            <person name="Schmutz J."/>
            <person name="Brutnell T."/>
            <person name="Kellogg E."/>
        </authorList>
    </citation>
    <scope>NUCLEOTIDE SEQUENCE [LARGE SCALE GENOMIC DNA]</scope>
</reference>
<dbReference type="Proteomes" id="UP000298652">
    <property type="component" value="Chromosome 1"/>
</dbReference>
<evidence type="ECO:0000256" key="1">
    <source>
        <dbReference type="SAM" id="MobiDB-lite"/>
    </source>
</evidence>
<sequence>MLPSWRLWKEKPAGELSSSGCSSDLGGRPTMDTSRGNTPGHHWLANGISNWDWTG</sequence>
<evidence type="ECO:0000313" key="2">
    <source>
        <dbReference type="EMBL" id="TKW42265.1"/>
    </source>
</evidence>
<name>A0A4U6WIX7_SETVI</name>
<accession>A0A4U6WIX7</accession>
<dbReference type="AlphaFoldDB" id="A0A4U6WIX7"/>
<dbReference type="Gramene" id="TKW42265">
    <property type="protein sequence ID" value="TKW42265"/>
    <property type="gene ID" value="SEVIR_1G372850v2"/>
</dbReference>